<proteinExistence type="predicted"/>
<organism evidence="2">
    <name type="scientific">Cupriavidus necator</name>
    <name type="common">Alcaligenes eutrophus</name>
    <name type="synonym">Ralstonia eutropha</name>
    <dbReference type="NCBI Taxonomy" id="106590"/>
    <lineage>
        <taxon>Bacteria</taxon>
        <taxon>Pseudomonadati</taxon>
        <taxon>Pseudomonadota</taxon>
        <taxon>Betaproteobacteria</taxon>
        <taxon>Burkholderiales</taxon>
        <taxon>Burkholderiaceae</taxon>
        <taxon>Cupriavidus</taxon>
    </lineage>
</organism>
<protein>
    <submittedName>
        <fullName evidence="2">Uncharacterized protein</fullName>
    </submittedName>
</protein>
<dbReference type="AlphaFoldDB" id="A0A1K0ILR7"/>
<sequence>MLAEPRLAVAAASGMGSVFFAMFFVADQQLSHFFTAAARLACRCEQAVPPW</sequence>
<evidence type="ECO:0000256" key="1">
    <source>
        <dbReference type="SAM" id="Phobius"/>
    </source>
</evidence>
<feature type="transmembrane region" description="Helical" evidence="1">
    <location>
        <begin position="7"/>
        <end position="26"/>
    </location>
</feature>
<reference evidence="2" key="1">
    <citation type="submission" date="2016-09" db="EMBL/GenBank/DDBJ databases">
        <authorList>
            <person name="Capua I."/>
            <person name="De Benedictis P."/>
            <person name="Joannis T."/>
            <person name="Lombin L.H."/>
            <person name="Cattoli G."/>
        </authorList>
    </citation>
    <scope>NUCLEOTIDE SEQUENCE</scope>
    <source>
        <strain evidence="2">B9</strain>
    </source>
</reference>
<dbReference type="EMBL" id="FMSH01000409">
    <property type="protein sequence ID" value="SCU87269.1"/>
    <property type="molecule type" value="Genomic_DNA"/>
</dbReference>
<evidence type="ECO:0000313" key="2">
    <source>
        <dbReference type="EMBL" id="SCU87269.1"/>
    </source>
</evidence>
<name>A0A1K0ILR7_CUPNE</name>
<gene>
    <name evidence="2" type="ORF">CNECB9_4670016</name>
</gene>
<keyword evidence="1" id="KW-0472">Membrane</keyword>
<accession>A0A1K0ILR7</accession>
<keyword evidence="1" id="KW-1133">Transmembrane helix</keyword>
<keyword evidence="1" id="KW-0812">Transmembrane</keyword>